<dbReference type="PANTHER" id="PTHR10680">
    <property type="entry name" value="PEPTIDYL-GLYCINE ALPHA-AMIDATING MONOOXYGENASE"/>
    <property type="match status" value="1"/>
</dbReference>
<gene>
    <name evidence="7" type="ORF">JXQ802_LOCUS56353</name>
    <name evidence="6" type="ORF">PYM288_LOCUS39793</name>
</gene>
<feature type="repeat" description="NHL" evidence="4">
    <location>
        <begin position="224"/>
        <end position="255"/>
    </location>
</feature>
<keyword evidence="1" id="KW-0732">Signal</keyword>
<dbReference type="InterPro" id="IPR001258">
    <property type="entry name" value="NHL_repeat"/>
</dbReference>
<dbReference type="PROSITE" id="PS51125">
    <property type="entry name" value="NHL"/>
    <property type="match status" value="3"/>
</dbReference>
<evidence type="ECO:0000313" key="7">
    <source>
        <dbReference type="EMBL" id="CAF1663022.1"/>
    </source>
</evidence>
<comment type="caution">
    <text evidence="7">The sequence shown here is derived from an EMBL/GenBank/DDBJ whole genome shotgun (WGS) entry which is preliminary data.</text>
</comment>
<feature type="region of interest" description="Disordered" evidence="5">
    <location>
        <begin position="60"/>
        <end position="83"/>
    </location>
</feature>
<feature type="repeat" description="NHL" evidence="4">
    <location>
        <begin position="168"/>
        <end position="205"/>
    </location>
</feature>
<protein>
    <submittedName>
        <fullName evidence="7">Uncharacterized protein</fullName>
    </submittedName>
</protein>
<dbReference type="EMBL" id="CAJNOH010011405">
    <property type="protein sequence ID" value="CAF1524181.1"/>
    <property type="molecule type" value="Genomic_DNA"/>
</dbReference>
<evidence type="ECO:0000256" key="4">
    <source>
        <dbReference type="PROSITE-ProRule" id="PRU00504"/>
    </source>
</evidence>
<dbReference type="SUPFAM" id="SSF101898">
    <property type="entry name" value="NHL repeat"/>
    <property type="match status" value="1"/>
</dbReference>
<feature type="non-terminal residue" evidence="7">
    <location>
        <position position="290"/>
    </location>
</feature>
<evidence type="ECO:0000313" key="6">
    <source>
        <dbReference type="EMBL" id="CAF1524181.1"/>
    </source>
</evidence>
<evidence type="ECO:0000256" key="2">
    <source>
        <dbReference type="ARBA" id="ARBA00022737"/>
    </source>
</evidence>
<keyword evidence="8" id="KW-1185">Reference proteome</keyword>
<dbReference type="CDD" id="cd05819">
    <property type="entry name" value="NHL"/>
    <property type="match status" value="1"/>
</dbReference>
<dbReference type="PANTHER" id="PTHR10680:SF28">
    <property type="entry name" value="SMP-30_GLUCONOLACTONASE_LRE-LIKE REGION DOMAIN-CONTAINING PROTEIN"/>
    <property type="match status" value="1"/>
</dbReference>
<accession>A0A816FKY9</accession>
<dbReference type="GO" id="GO:0005576">
    <property type="term" value="C:extracellular region"/>
    <property type="evidence" value="ECO:0007669"/>
    <property type="project" value="TreeGrafter"/>
</dbReference>
<dbReference type="AlphaFoldDB" id="A0A816FKY9"/>
<proteinExistence type="predicted"/>
<dbReference type="EMBL" id="CAJNOL010013252">
    <property type="protein sequence ID" value="CAF1663022.1"/>
    <property type="molecule type" value="Genomic_DNA"/>
</dbReference>
<feature type="repeat" description="NHL" evidence="4">
    <location>
        <begin position="24"/>
        <end position="60"/>
    </location>
</feature>
<keyword evidence="2" id="KW-0677">Repeat</keyword>
<dbReference type="Proteomes" id="UP000663854">
    <property type="component" value="Unassembled WGS sequence"/>
</dbReference>
<dbReference type="Proteomes" id="UP000663870">
    <property type="component" value="Unassembled WGS sequence"/>
</dbReference>
<reference evidence="7" key="1">
    <citation type="submission" date="2021-02" db="EMBL/GenBank/DDBJ databases">
        <authorList>
            <person name="Nowell W R."/>
        </authorList>
    </citation>
    <scope>NUCLEOTIDE SEQUENCE</scope>
</reference>
<dbReference type="Pfam" id="PF01436">
    <property type="entry name" value="NHL"/>
    <property type="match status" value="2"/>
</dbReference>
<dbReference type="InterPro" id="IPR011042">
    <property type="entry name" value="6-blade_b-propeller_TolB-like"/>
</dbReference>
<name>A0A816FKY9_9BILA</name>
<evidence type="ECO:0000256" key="3">
    <source>
        <dbReference type="ARBA" id="ARBA00023180"/>
    </source>
</evidence>
<evidence type="ECO:0000256" key="5">
    <source>
        <dbReference type="SAM" id="MobiDB-lite"/>
    </source>
</evidence>
<feature type="non-terminal residue" evidence="7">
    <location>
        <position position="1"/>
    </location>
</feature>
<evidence type="ECO:0000313" key="8">
    <source>
        <dbReference type="Proteomes" id="UP000663870"/>
    </source>
</evidence>
<feature type="region of interest" description="Disordered" evidence="5">
    <location>
        <begin position="258"/>
        <end position="290"/>
    </location>
</feature>
<keyword evidence="3" id="KW-0325">Glycoprotein</keyword>
<organism evidence="7 8">
    <name type="scientific">Rotaria sordida</name>
    <dbReference type="NCBI Taxonomy" id="392033"/>
    <lineage>
        <taxon>Eukaryota</taxon>
        <taxon>Metazoa</taxon>
        <taxon>Spiralia</taxon>
        <taxon>Gnathifera</taxon>
        <taxon>Rotifera</taxon>
        <taxon>Eurotatoria</taxon>
        <taxon>Bdelloidea</taxon>
        <taxon>Philodinida</taxon>
        <taxon>Philodinidae</taxon>
        <taxon>Rotaria</taxon>
    </lineage>
</organism>
<dbReference type="Gene3D" id="2.120.10.30">
    <property type="entry name" value="TolB, C-terminal domain"/>
    <property type="match status" value="2"/>
</dbReference>
<evidence type="ECO:0000256" key="1">
    <source>
        <dbReference type="ARBA" id="ARBA00022729"/>
    </source>
</evidence>
<sequence>IPNISPDARWVEQGVTVAGGYNSGSADNQVYWPGSVSIDDDQTVVVTDYGNHRIMQWKKDGSHGDKVAGGNGKGTRSDQLHGPTDILIDKETDSLIISDRENRRVVRWFRRRDTTQGETLLDNIRCHGLALADQRFLYVADIENQAVKRYDIKRGDKEGTIVAGGNGKGNSFKQFDWPTHLFVDCQQTVYVSDYNNHRVMKWHKDATEGIVVAGGIGCGNSLTQLCYPRGLFVDTLGTIYVVERGNHRVTRWPQGEKKEGSVIVGGNGQGDKANQLSGPVGLSFDKHGHL</sequence>